<evidence type="ECO:0000313" key="2">
    <source>
        <dbReference type="Proteomes" id="UP001577267"/>
    </source>
</evidence>
<dbReference type="EMBL" id="JBHGBT010000018">
    <property type="protein sequence ID" value="MFB4196380.1"/>
    <property type="molecule type" value="Genomic_DNA"/>
</dbReference>
<keyword evidence="2" id="KW-1185">Reference proteome</keyword>
<accession>A0ABV4ZQI7</accession>
<comment type="caution">
    <text evidence="1">The sequence shown here is derived from an EMBL/GenBank/DDBJ whole genome shotgun (WGS) entry which is preliminary data.</text>
</comment>
<dbReference type="RefSeq" id="WP_375064261.1">
    <property type="nucleotide sequence ID" value="NZ_JBHGBT010000018.1"/>
</dbReference>
<protein>
    <submittedName>
        <fullName evidence="1">Uncharacterized protein</fullName>
    </submittedName>
</protein>
<reference evidence="1 2" key="1">
    <citation type="submission" date="2024-09" db="EMBL/GenBank/DDBJ databases">
        <title>Draft genome sequence of multifaceted antimicrobials producing Streptomyces sp. strain FH1.</title>
        <authorList>
            <person name="Hassan F."/>
            <person name="Ali H."/>
            <person name="Hassan N."/>
            <person name="Nawaz A."/>
        </authorList>
    </citation>
    <scope>NUCLEOTIDE SEQUENCE [LARGE SCALE GENOMIC DNA]</scope>
    <source>
        <strain evidence="1 2">FH1</strain>
    </source>
</reference>
<organism evidence="1 2">
    <name type="scientific">Streptomyces carpaticus</name>
    <dbReference type="NCBI Taxonomy" id="285558"/>
    <lineage>
        <taxon>Bacteria</taxon>
        <taxon>Bacillati</taxon>
        <taxon>Actinomycetota</taxon>
        <taxon>Actinomycetes</taxon>
        <taxon>Kitasatosporales</taxon>
        <taxon>Streptomycetaceae</taxon>
        <taxon>Streptomyces</taxon>
    </lineage>
</organism>
<name>A0ABV4ZQI7_9ACTN</name>
<sequence length="91" mass="9914">MTETGATMTAYVHGAPVETPATIAGIRETLAEDRVEEFDREVAHTPALQLAQVLIRWALPQEAKDEQEELFAALERGDFSRFGDAPGTEAA</sequence>
<gene>
    <name evidence="1" type="ORF">ACE11A_18740</name>
</gene>
<dbReference type="Proteomes" id="UP001577267">
    <property type="component" value="Unassembled WGS sequence"/>
</dbReference>
<proteinExistence type="predicted"/>
<evidence type="ECO:0000313" key="1">
    <source>
        <dbReference type="EMBL" id="MFB4196380.1"/>
    </source>
</evidence>